<dbReference type="InterPro" id="IPR036188">
    <property type="entry name" value="FAD/NAD-bd_sf"/>
</dbReference>
<keyword evidence="3" id="KW-1185">Reference proteome</keyword>
<keyword evidence="1 2" id="KW-0560">Oxidoreductase</keyword>
<dbReference type="Pfam" id="PF13738">
    <property type="entry name" value="Pyr_redox_3"/>
    <property type="match status" value="1"/>
</dbReference>
<dbReference type="PRINTS" id="PR00411">
    <property type="entry name" value="PNDRDTASEI"/>
</dbReference>
<dbReference type="EMBL" id="FWPT01000002">
    <property type="protein sequence ID" value="SMA38308.1"/>
    <property type="molecule type" value="Genomic_DNA"/>
</dbReference>
<reference evidence="2 3" key="1">
    <citation type="submission" date="2017-03" db="EMBL/GenBank/DDBJ databases">
        <authorList>
            <person name="Afonso C.L."/>
            <person name="Miller P.J."/>
            <person name="Scott M.A."/>
            <person name="Spackman E."/>
            <person name="Goraichik I."/>
            <person name="Dimitrov K.M."/>
            <person name="Suarez D.L."/>
            <person name="Swayne D.E."/>
        </authorList>
    </citation>
    <scope>NUCLEOTIDE SEQUENCE [LARGE SCALE GENOMIC DNA]</scope>
    <source>
        <strain evidence="2">SB41UT1</strain>
    </source>
</reference>
<dbReference type="GO" id="GO:0050660">
    <property type="term" value="F:flavin adenine dinucleotide binding"/>
    <property type="evidence" value="ECO:0007669"/>
    <property type="project" value="TreeGrafter"/>
</dbReference>
<dbReference type="InterPro" id="IPR050982">
    <property type="entry name" value="Auxin_biosynth/cation_transpt"/>
</dbReference>
<dbReference type="GO" id="GO:0004497">
    <property type="term" value="F:monooxygenase activity"/>
    <property type="evidence" value="ECO:0007669"/>
    <property type="project" value="TreeGrafter"/>
</dbReference>
<dbReference type="RefSeq" id="WP_087107267.1">
    <property type="nucleotide sequence ID" value="NZ_CBCSCN010000001.1"/>
</dbReference>
<dbReference type="GO" id="GO:0036503">
    <property type="term" value="P:ERAD pathway"/>
    <property type="evidence" value="ECO:0007669"/>
    <property type="project" value="TreeGrafter"/>
</dbReference>
<evidence type="ECO:0000313" key="2">
    <source>
        <dbReference type="EMBL" id="SMA38308.1"/>
    </source>
</evidence>
<protein>
    <submittedName>
        <fullName evidence="2">Putative oxidoreductase CzcO</fullName>
        <ecNumber evidence="2">1.-.-.-</ecNumber>
    </submittedName>
</protein>
<proteinExistence type="predicted"/>
<dbReference type="OrthoDB" id="9773233at2"/>
<dbReference type="PRINTS" id="PR00368">
    <property type="entry name" value="FADPNR"/>
</dbReference>
<organism evidence="2 3">
    <name type="scientific">Parendozoicomonas haliclonae</name>
    <dbReference type="NCBI Taxonomy" id="1960125"/>
    <lineage>
        <taxon>Bacteria</taxon>
        <taxon>Pseudomonadati</taxon>
        <taxon>Pseudomonadota</taxon>
        <taxon>Gammaproteobacteria</taxon>
        <taxon>Oceanospirillales</taxon>
        <taxon>Endozoicomonadaceae</taxon>
        <taxon>Parendozoicomonas</taxon>
    </lineage>
</organism>
<gene>
    <name evidence="2" type="primary">czcO_1</name>
    <name evidence="2" type="ORF">EHSB41UT_00866</name>
</gene>
<evidence type="ECO:0000256" key="1">
    <source>
        <dbReference type="ARBA" id="ARBA00023002"/>
    </source>
</evidence>
<dbReference type="SUPFAM" id="SSF51905">
    <property type="entry name" value="FAD/NAD(P)-binding domain"/>
    <property type="match status" value="1"/>
</dbReference>
<dbReference type="EC" id="1.-.-.-" evidence="2"/>
<dbReference type="Gene3D" id="3.50.50.60">
    <property type="entry name" value="FAD/NAD(P)-binding domain"/>
    <property type="match status" value="2"/>
</dbReference>
<name>A0A1X7AGA5_9GAMM</name>
<dbReference type="PANTHER" id="PTHR43539">
    <property type="entry name" value="FLAVIN-BINDING MONOOXYGENASE-LIKE PROTEIN (AFU_ORTHOLOGUE AFUA_4G09220)"/>
    <property type="match status" value="1"/>
</dbReference>
<dbReference type="AlphaFoldDB" id="A0A1X7AGA5"/>
<sequence length="538" mass="62058">MSQVNVLNEYNSYDNKGHSFYDVIVVGGGPAGLQAAYFLKQAGLSCVVLEANDRCGHFFEKFPVHRQLISINKVYTGIDNSEINERWDWNSLLPCDTQARKFKDFDTKYYPDADRMVEYLNYYAAYFQIPVRYSFNVESVTREQHFIVNSEQGESVHGRIVIIATGFGKDYTPHIPGIEQTISYRDLTPEHSEAMAGQRVLIIGKGNSAFETANALTPYASLIHMTSPNTLKMAWSTHYVGHLRAINNSFLDTYQLKSQNAAFTADIQKIEKDGDGFQVTVQYKRAEQEVETIYYDRVIHCTGFAMDTDFFSEECRPELCDREKLPRQTAEWESVNVKDMYFAGTLTQYNDYRKTMSGFIHGFRYNIRTLVDFLCEKYFDKAYPTQKIDASTDAISSYAIERVNTTASLWLQPKFLVDCLVLADDGSVTIYQDLPYAYAIEHLAKHHRLLMLSIEHGPTIFDYPFDIERPPRDCGDRGEESNFLHPVVRYFSYQTEAFYTHHIIENLFAEWRKEEHVQPLKHFVSGVLSSEMVVQKIK</sequence>
<dbReference type="Proteomes" id="UP000196573">
    <property type="component" value="Unassembled WGS sequence"/>
</dbReference>
<accession>A0A1X7AGA5</accession>
<evidence type="ECO:0000313" key="3">
    <source>
        <dbReference type="Proteomes" id="UP000196573"/>
    </source>
</evidence>
<dbReference type="PANTHER" id="PTHR43539:SF23">
    <property type="entry name" value="FAD-DEPENDENT OXIDOREDUCTASE DOMAIN-CONTAINING PROTEIN 2"/>
    <property type="match status" value="1"/>
</dbReference>